<accession>A0A2J6QP36</accession>
<evidence type="ECO:0000313" key="3">
    <source>
        <dbReference type="Proteomes" id="UP000235672"/>
    </source>
</evidence>
<dbReference type="Proteomes" id="UP000235672">
    <property type="component" value="Unassembled WGS sequence"/>
</dbReference>
<protein>
    <submittedName>
        <fullName evidence="2">Uncharacterized protein</fullName>
    </submittedName>
</protein>
<name>A0A2J6QP36_9HELO</name>
<evidence type="ECO:0000256" key="1">
    <source>
        <dbReference type="SAM" id="MobiDB-lite"/>
    </source>
</evidence>
<keyword evidence="3" id="KW-1185">Reference proteome</keyword>
<dbReference type="AlphaFoldDB" id="A0A2J6QP36"/>
<organism evidence="2 3">
    <name type="scientific">Hyaloscypha hepaticicola</name>
    <dbReference type="NCBI Taxonomy" id="2082293"/>
    <lineage>
        <taxon>Eukaryota</taxon>
        <taxon>Fungi</taxon>
        <taxon>Dikarya</taxon>
        <taxon>Ascomycota</taxon>
        <taxon>Pezizomycotina</taxon>
        <taxon>Leotiomycetes</taxon>
        <taxon>Helotiales</taxon>
        <taxon>Hyaloscyphaceae</taxon>
        <taxon>Hyaloscypha</taxon>
    </lineage>
</organism>
<sequence length="301" mass="33496">MLNTWELEATDSAVNEICATQEANDNHHFDESPLGRAASDISSKPTPTKFGTVKLPRSTFSSFSPFRCFDNPNYSVPIQESIIESRIAQDASAFLSVRVDSDSGGGFFALLLTFIHDNEQSAVLLSIGWNKSFPGMNWAHPDRPSIRSPNCLMSKSPPSKCSSGTREVKLRFQSLKSFSEHFQMKALRKFGRMQICLSTLKLSILESSEEKVLLDEVQVASFCAASPRSSMILAFSERPCVSPNVLSTLFLFENHPDVFRDDLQSQDMSSTGTVGELRVYRWARGGHLLIHDVFDGIATFH</sequence>
<reference evidence="2 3" key="1">
    <citation type="submission" date="2016-05" db="EMBL/GenBank/DDBJ databases">
        <title>A degradative enzymes factory behind the ericoid mycorrhizal symbiosis.</title>
        <authorList>
            <consortium name="DOE Joint Genome Institute"/>
            <person name="Martino E."/>
            <person name="Morin E."/>
            <person name="Grelet G."/>
            <person name="Kuo A."/>
            <person name="Kohler A."/>
            <person name="Daghino S."/>
            <person name="Barry K."/>
            <person name="Choi C."/>
            <person name="Cichocki N."/>
            <person name="Clum A."/>
            <person name="Copeland A."/>
            <person name="Hainaut M."/>
            <person name="Haridas S."/>
            <person name="Labutti K."/>
            <person name="Lindquist E."/>
            <person name="Lipzen A."/>
            <person name="Khouja H.-R."/>
            <person name="Murat C."/>
            <person name="Ohm R."/>
            <person name="Olson A."/>
            <person name="Spatafora J."/>
            <person name="Veneault-Fourrey C."/>
            <person name="Henrissat B."/>
            <person name="Grigoriev I."/>
            <person name="Martin F."/>
            <person name="Perotto S."/>
        </authorList>
    </citation>
    <scope>NUCLEOTIDE SEQUENCE [LARGE SCALE GENOMIC DNA]</scope>
    <source>
        <strain evidence="2 3">UAMH 7357</strain>
    </source>
</reference>
<dbReference type="EMBL" id="KZ613465">
    <property type="protein sequence ID" value="PMD28018.1"/>
    <property type="molecule type" value="Genomic_DNA"/>
</dbReference>
<evidence type="ECO:0000313" key="2">
    <source>
        <dbReference type="EMBL" id="PMD28018.1"/>
    </source>
</evidence>
<feature type="region of interest" description="Disordered" evidence="1">
    <location>
        <begin position="25"/>
        <end position="45"/>
    </location>
</feature>
<proteinExistence type="predicted"/>
<gene>
    <name evidence="2" type="ORF">NA56DRAFT_653802</name>
</gene>